<keyword evidence="3" id="KW-0813">Transport</keyword>
<feature type="binding site" evidence="7">
    <location>
        <position position="75"/>
    </location>
    <ligand>
        <name>Fe cation</name>
        <dbReference type="ChEBI" id="CHEBI:24875"/>
        <label>2</label>
        <note>catalytic</note>
    </ligand>
</feature>
<dbReference type="GO" id="GO:0019430">
    <property type="term" value="P:removal of superoxide radicals"/>
    <property type="evidence" value="ECO:0007669"/>
    <property type="project" value="InterPro"/>
</dbReference>
<comment type="cofactor">
    <cofactor evidence="7">
        <name>Fe(2+)</name>
        <dbReference type="ChEBI" id="CHEBI:29033"/>
    </cofactor>
    <text evidence="7">Binds 1 Fe(2+) ion per subunit. The iron ion 2 is coordinated via four histidines and one cysteine residue.</text>
</comment>
<feature type="binding site" evidence="7">
    <location>
        <position position="49"/>
    </location>
    <ligand>
        <name>Fe cation</name>
        <dbReference type="ChEBI" id="CHEBI:24875"/>
        <label>2</label>
        <note>catalytic</note>
    </ligand>
</feature>
<evidence type="ECO:0000259" key="9">
    <source>
        <dbReference type="Pfam" id="PF06397"/>
    </source>
</evidence>
<dbReference type="SUPFAM" id="SSF49367">
    <property type="entry name" value="Superoxide reductase-like"/>
    <property type="match status" value="1"/>
</dbReference>
<protein>
    <submittedName>
        <fullName evidence="10">Desulfoferrodoxin</fullName>
        <ecNumber evidence="10">1.15.1.2</ecNumber>
    </submittedName>
</protein>
<evidence type="ECO:0000313" key="11">
    <source>
        <dbReference type="Proteomes" id="UP000077245"/>
    </source>
</evidence>
<accession>A0A165ZDE1</accession>
<comment type="cofactor">
    <cofactor evidence="1">
        <name>Cu(2+)</name>
        <dbReference type="ChEBI" id="CHEBI:29036"/>
    </cofactor>
</comment>
<feature type="binding site" evidence="7">
    <location>
        <position position="29"/>
    </location>
    <ligand>
        <name>Fe cation</name>
        <dbReference type="ChEBI" id="CHEBI:24875"/>
        <label>1</label>
    </ligand>
</feature>
<keyword evidence="4 7" id="KW-0479">Metal-binding</keyword>
<dbReference type="Gene3D" id="2.60.40.730">
    <property type="entry name" value="SOR catalytic domain"/>
    <property type="match status" value="1"/>
</dbReference>
<evidence type="ECO:0000256" key="2">
    <source>
        <dbReference type="ARBA" id="ARBA00005941"/>
    </source>
</evidence>
<feature type="binding site" evidence="7">
    <location>
        <position position="69"/>
    </location>
    <ligand>
        <name>Fe cation</name>
        <dbReference type="ChEBI" id="CHEBI:24875"/>
        <label>2</label>
        <note>catalytic</note>
    </ligand>
</feature>
<dbReference type="SUPFAM" id="SSF57802">
    <property type="entry name" value="Rubredoxin-like"/>
    <property type="match status" value="1"/>
</dbReference>
<dbReference type="STRING" id="49547.MBCUR_17520"/>
<dbReference type="GO" id="GO:0050605">
    <property type="term" value="F:superoxide reductase activity"/>
    <property type="evidence" value="ECO:0007669"/>
    <property type="project" value="UniProtKB-EC"/>
</dbReference>
<dbReference type="NCBIfam" id="TIGR00332">
    <property type="entry name" value="neela_ferrous"/>
    <property type="match status" value="1"/>
</dbReference>
<comment type="similarity">
    <text evidence="2">Belongs to the desulfoferrodoxin family.</text>
</comment>
<evidence type="ECO:0000256" key="3">
    <source>
        <dbReference type="ARBA" id="ARBA00022448"/>
    </source>
</evidence>
<dbReference type="InterPro" id="IPR002742">
    <property type="entry name" value="Desulfoferrodoxin_Fe-bd_dom"/>
</dbReference>
<dbReference type="NCBIfam" id="TIGR00320">
    <property type="entry name" value="dfx_rbo"/>
    <property type="match status" value="1"/>
</dbReference>
<gene>
    <name evidence="10" type="primary">dfx</name>
    <name evidence="10" type="ORF">MBCUR_17520</name>
</gene>
<feature type="binding site" evidence="7">
    <location>
        <position position="13"/>
    </location>
    <ligand>
        <name>Fe cation</name>
        <dbReference type="ChEBI" id="CHEBI:24875"/>
        <label>1</label>
    </ligand>
</feature>
<evidence type="ECO:0000256" key="6">
    <source>
        <dbReference type="ARBA" id="ARBA00023004"/>
    </source>
</evidence>
<dbReference type="Proteomes" id="UP000077245">
    <property type="component" value="Unassembled WGS sequence"/>
</dbReference>
<dbReference type="PANTHER" id="PTHR36541:SF1">
    <property type="entry name" value="SUPEROXIDE REDUCTASE-RELATED"/>
    <property type="match status" value="1"/>
</dbReference>
<dbReference type="PANTHER" id="PTHR36541">
    <property type="entry name" value="SUPEROXIDE REDUCTASE-RELATED"/>
    <property type="match status" value="1"/>
</dbReference>
<evidence type="ECO:0000256" key="4">
    <source>
        <dbReference type="ARBA" id="ARBA00022723"/>
    </source>
</evidence>
<feature type="domain" description="Desulfoferrodoxin N-terminal" evidence="9">
    <location>
        <begin position="3"/>
        <end position="37"/>
    </location>
</feature>
<sequence length="126" mass="14253">MTKLNELYRCKVCKNIVEVVLESDGILVCHDQPMELLEERQLEEGGIKHIPLIEKKEDKVIVKVGEVAHPMEEEHYIAIVELIVNGKVFRKFLNPGDAPVAEFEVSGDAGELKAREYCTVHGLWPS</sequence>
<dbReference type="Pfam" id="PF06397">
    <property type="entry name" value="Desulfoferrod_N"/>
    <property type="match status" value="1"/>
</dbReference>
<dbReference type="RefSeq" id="WP_067092526.1">
    <property type="nucleotide sequence ID" value="NZ_LWMV01000211.1"/>
</dbReference>
<dbReference type="Gene3D" id="2.20.28.100">
    <property type="entry name" value="Desulphoferrodoxin, N-terminal domain"/>
    <property type="match status" value="1"/>
</dbReference>
<proteinExistence type="inferred from homology"/>
<dbReference type="InterPro" id="IPR004793">
    <property type="entry name" value="Desulfoferrodoxin_rbo"/>
</dbReference>
<evidence type="ECO:0000313" key="10">
    <source>
        <dbReference type="EMBL" id="KZX10568.1"/>
    </source>
</evidence>
<keyword evidence="11" id="KW-1185">Reference proteome</keyword>
<feature type="domain" description="Desulfoferrodoxin ferrous iron-binding" evidence="8">
    <location>
        <begin position="47"/>
        <end position="124"/>
    </location>
</feature>
<dbReference type="InterPro" id="IPR004462">
    <property type="entry name" value="Desulfoferrodoxin_N"/>
</dbReference>
<dbReference type="EC" id="1.15.1.2" evidence="10"/>
<comment type="caution">
    <text evidence="10">The sequence shown here is derived from an EMBL/GenBank/DDBJ whole genome shotgun (WGS) entry which is preliminary data.</text>
</comment>
<dbReference type="PATRIC" id="fig|49547.3.peg.1858"/>
<dbReference type="AlphaFoldDB" id="A0A165ZDE1"/>
<dbReference type="EMBL" id="LWMV01000211">
    <property type="protein sequence ID" value="KZX10568.1"/>
    <property type="molecule type" value="Genomic_DNA"/>
</dbReference>
<name>A0A165ZDE1_9EURY</name>
<feature type="binding site" evidence="7">
    <location>
        <position position="121"/>
    </location>
    <ligand>
        <name>Fe cation</name>
        <dbReference type="ChEBI" id="CHEBI:24875"/>
        <label>1</label>
    </ligand>
</feature>
<feature type="binding site" evidence="7">
    <location>
        <position position="118"/>
    </location>
    <ligand>
        <name>Fe cation</name>
        <dbReference type="ChEBI" id="CHEBI:24875"/>
        <label>1</label>
    </ligand>
</feature>
<dbReference type="GO" id="GO:0005506">
    <property type="term" value="F:iron ion binding"/>
    <property type="evidence" value="ECO:0007669"/>
    <property type="project" value="InterPro"/>
</dbReference>
<reference evidence="10 11" key="1">
    <citation type="submission" date="2016-04" db="EMBL/GenBank/DDBJ databases">
        <title>Genome sequence of Methanobrevibacter curvatus DSM 11111.</title>
        <authorList>
            <person name="Poehlein A."/>
            <person name="Seedorf H."/>
            <person name="Daniel R."/>
        </authorList>
    </citation>
    <scope>NUCLEOTIDE SEQUENCE [LARGE SCALE GENOMIC DNA]</scope>
    <source>
        <strain evidence="10 11">DSM 11111</strain>
    </source>
</reference>
<keyword evidence="5" id="KW-0249">Electron transport</keyword>
<feature type="binding site" evidence="7">
    <location>
        <position position="10"/>
    </location>
    <ligand>
        <name>Fe cation</name>
        <dbReference type="ChEBI" id="CHEBI:24875"/>
        <label>1</label>
    </ligand>
</feature>
<dbReference type="NCBIfam" id="TIGR00319">
    <property type="entry name" value="desulf_FeS4"/>
    <property type="match status" value="1"/>
</dbReference>
<dbReference type="InterPro" id="IPR051233">
    <property type="entry name" value="Desulfoferrodoxin_SOR"/>
</dbReference>
<organism evidence="10 11">
    <name type="scientific">Methanobrevibacter curvatus</name>
    <dbReference type="NCBI Taxonomy" id="49547"/>
    <lineage>
        <taxon>Archaea</taxon>
        <taxon>Methanobacteriati</taxon>
        <taxon>Methanobacteriota</taxon>
        <taxon>Methanomada group</taxon>
        <taxon>Methanobacteria</taxon>
        <taxon>Methanobacteriales</taxon>
        <taxon>Methanobacteriaceae</taxon>
        <taxon>Methanobrevibacter</taxon>
    </lineage>
</organism>
<dbReference type="InterPro" id="IPR038094">
    <property type="entry name" value="Desulfoferrodoxin_N_sf"/>
</dbReference>
<evidence type="ECO:0000256" key="5">
    <source>
        <dbReference type="ARBA" id="ARBA00022982"/>
    </source>
</evidence>
<comment type="cofactor">
    <cofactor evidence="7">
        <name>Fe(3+)</name>
        <dbReference type="ChEBI" id="CHEBI:29034"/>
    </cofactor>
    <text evidence="7">Binds 1 Fe(3+) ion per subunit. The iron ion 1 is coordinated via 4 cysteine residues.</text>
</comment>
<dbReference type="InterPro" id="IPR036073">
    <property type="entry name" value="Desulfoferrodoxin_Fe-bd_dom_sf"/>
</dbReference>
<evidence type="ECO:0000256" key="1">
    <source>
        <dbReference type="ARBA" id="ARBA00001973"/>
    </source>
</evidence>
<evidence type="ECO:0000256" key="7">
    <source>
        <dbReference type="PIRSR" id="PIRSR604793-1"/>
    </source>
</evidence>
<dbReference type="Pfam" id="PF01880">
    <property type="entry name" value="Desulfoferrodox"/>
    <property type="match status" value="1"/>
</dbReference>
<keyword evidence="6 7" id="KW-0408">Iron</keyword>
<dbReference type="OrthoDB" id="30725at2157"/>
<keyword evidence="10" id="KW-0560">Oxidoreductase</keyword>
<evidence type="ECO:0000259" key="8">
    <source>
        <dbReference type="Pfam" id="PF01880"/>
    </source>
</evidence>